<organism evidence="2 3">
    <name type="scientific">Streptomyces griseorubens</name>
    <dbReference type="NCBI Taxonomy" id="66897"/>
    <lineage>
        <taxon>Bacteria</taxon>
        <taxon>Bacillati</taxon>
        <taxon>Actinomycetota</taxon>
        <taxon>Actinomycetes</taxon>
        <taxon>Kitasatosporales</taxon>
        <taxon>Streptomycetaceae</taxon>
        <taxon>Streptomyces</taxon>
        <taxon>Streptomyces althioticus group</taxon>
    </lineage>
</organism>
<accession>A0ABR4STA5</accession>
<gene>
    <name evidence="2" type="ORF">DJ64_24725</name>
</gene>
<evidence type="ECO:0000313" key="2">
    <source>
        <dbReference type="EMBL" id="KEG37946.1"/>
    </source>
</evidence>
<name>A0ABR4STA5_9ACTN</name>
<comment type="caution">
    <text evidence="2">The sequence shown here is derived from an EMBL/GenBank/DDBJ whole genome shotgun (WGS) entry which is preliminary data.</text>
</comment>
<protein>
    <submittedName>
        <fullName evidence="2">Uncharacterized protein</fullName>
    </submittedName>
</protein>
<dbReference type="EMBL" id="JJMG01000246">
    <property type="protein sequence ID" value="KEG37946.1"/>
    <property type="molecule type" value="Genomic_DNA"/>
</dbReference>
<sequence>MILMVRSQPSTADRHLMQVTAACGLKVSPYQLERWRAAGLIPRPGPDTQVKIGKTQVYWPETAVLVAGLLACAPLCRTLDDLALLAFFNDVPVPVDPVRAALLKTYFPQYRKTRERENEALQQIPAEHRGQEGPWYDWAEAAAFVDMGNQAVVQQMRDNLRGRRDLATASRTELDGRVCAVLTWLNAPALPTHDSVFMADLRAAMAFDRPPEQSRAAWLHAAHCHSEQLAERSETSGLERLNTFLAVDGRELLSLREQVRESLDAMWHMASEGRYRRFDVNTPGMARRAGRMLVEWSTARRAHPPGARPAQLLVDSLRSLWFLCSTDSVGEGRAAFQRRTGPEGRGQDRDRLGRVTPVIRQ</sequence>
<proteinExistence type="predicted"/>
<keyword evidence="3" id="KW-1185">Reference proteome</keyword>
<reference evidence="2 3" key="1">
    <citation type="submission" date="2014-04" db="EMBL/GenBank/DDBJ databases">
        <title>Draft genome sequence of the novel Streptomyces griseorubens JSD-1 playing a role in carbon and nitrogen cycle.</title>
        <authorList>
            <consortium name="Shanghai Jiao Tong University"/>
            <person name="Feng H."/>
            <person name="Sun Y."/>
            <person name="Zhi Y."/>
            <person name="Mao L."/>
            <person name="Luo Y."/>
            <person name="Wei X."/>
            <person name="Zhou P."/>
        </authorList>
    </citation>
    <scope>NUCLEOTIDE SEQUENCE [LARGE SCALE GENOMIC DNA]</scope>
    <source>
        <strain evidence="2 3">JSD-1</strain>
    </source>
</reference>
<dbReference type="Proteomes" id="UP000027632">
    <property type="component" value="Unassembled WGS sequence"/>
</dbReference>
<evidence type="ECO:0000313" key="3">
    <source>
        <dbReference type="Proteomes" id="UP000027632"/>
    </source>
</evidence>
<feature type="region of interest" description="Disordered" evidence="1">
    <location>
        <begin position="336"/>
        <end position="361"/>
    </location>
</feature>
<feature type="compositionally biased region" description="Basic and acidic residues" evidence="1">
    <location>
        <begin position="340"/>
        <end position="353"/>
    </location>
</feature>
<evidence type="ECO:0000256" key="1">
    <source>
        <dbReference type="SAM" id="MobiDB-lite"/>
    </source>
</evidence>